<dbReference type="CDD" id="cd06986">
    <property type="entry name" value="cupin_MmsR-like_N"/>
    <property type="match status" value="1"/>
</dbReference>
<dbReference type="PRINTS" id="PR00032">
    <property type="entry name" value="HTHARAC"/>
</dbReference>
<sequence length="276" mass="32212">MEEAHVFRFKNRKFSDFYLCFCGYAKCEPLHSFGPAVRPNYLIHIITEGKGRYTVGEKQYDLREGQGFLIEPEVQTFYQADRESPWSYMWIGFSGTRAKEYLADLGLGGNNLTFHCQQVSELKVMLENMIKRKTYTVENEFLRESFLYQTFAILSRNLNIQNNSQNDTDNLYVARAVEYIQNNFLEPIRVSDIADYVGISRGYLHKLFLEVLSQSPQDYLVSFRMTRGAELLSVTELSIEEIALSCGYADPLAFSKMFKRKMGVTPRQYRKDNWKK</sequence>
<dbReference type="PROSITE" id="PS01124">
    <property type="entry name" value="HTH_ARAC_FAMILY_2"/>
    <property type="match status" value="1"/>
</dbReference>
<dbReference type="InterPro" id="IPR018062">
    <property type="entry name" value="HTH_AraC-typ_CS"/>
</dbReference>
<accession>A0A9D2AU31</accession>
<dbReference type="Gene3D" id="1.10.10.60">
    <property type="entry name" value="Homeodomain-like"/>
    <property type="match status" value="2"/>
</dbReference>
<dbReference type="SMART" id="SM00342">
    <property type="entry name" value="HTH_ARAC"/>
    <property type="match status" value="1"/>
</dbReference>
<dbReference type="PANTHER" id="PTHR43280:SF30">
    <property type="entry name" value="MMSAB OPERON REGULATORY PROTEIN"/>
    <property type="match status" value="1"/>
</dbReference>
<keyword evidence="1" id="KW-0805">Transcription regulation</keyword>
<organism evidence="5 6">
    <name type="scientific">Candidatus Mediterraneibacter caccavium</name>
    <dbReference type="NCBI Taxonomy" id="2838661"/>
    <lineage>
        <taxon>Bacteria</taxon>
        <taxon>Bacillati</taxon>
        <taxon>Bacillota</taxon>
        <taxon>Clostridia</taxon>
        <taxon>Lachnospirales</taxon>
        <taxon>Lachnospiraceae</taxon>
        <taxon>Mediterraneibacter</taxon>
    </lineage>
</organism>
<evidence type="ECO:0000256" key="1">
    <source>
        <dbReference type="ARBA" id="ARBA00023015"/>
    </source>
</evidence>
<gene>
    <name evidence="5" type="ORF">H9981_08970</name>
</gene>
<reference evidence="5" key="2">
    <citation type="submission" date="2021-04" db="EMBL/GenBank/DDBJ databases">
        <authorList>
            <person name="Gilroy R."/>
        </authorList>
    </citation>
    <scope>NUCLEOTIDE SEQUENCE</scope>
    <source>
        <strain evidence="5">ChiSjej5B23-15282</strain>
    </source>
</reference>
<comment type="caution">
    <text evidence="5">The sequence shown here is derived from an EMBL/GenBank/DDBJ whole genome shotgun (WGS) entry which is preliminary data.</text>
</comment>
<dbReference type="PROSITE" id="PS00041">
    <property type="entry name" value="HTH_ARAC_FAMILY_1"/>
    <property type="match status" value="1"/>
</dbReference>
<dbReference type="Proteomes" id="UP000824243">
    <property type="component" value="Unassembled WGS sequence"/>
</dbReference>
<dbReference type="InterPro" id="IPR020449">
    <property type="entry name" value="Tscrpt_reg_AraC-type_HTH"/>
</dbReference>
<proteinExistence type="predicted"/>
<dbReference type="GO" id="GO:0003700">
    <property type="term" value="F:DNA-binding transcription factor activity"/>
    <property type="evidence" value="ECO:0007669"/>
    <property type="project" value="InterPro"/>
</dbReference>
<dbReference type="GO" id="GO:0043565">
    <property type="term" value="F:sequence-specific DNA binding"/>
    <property type="evidence" value="ECO:0007669"/>
    <property type="project" value="InterPro"/>
</dbReference>
<evidence type="ECO:0000259" key="4">
    <source>
        <dbReference type="PROSITE" id="PS01124"/>
    </source>
</evidence>
<evidence type="ECO:0000256" key="3">
    <source>
        <dbReference type="ARBA" id="ARBA00023163"/>
    </source>
</evidence>
<name>A0A9D2AU31_9FIRM</name>
<evidence type="ECO:0000256" key="2">
    <source>
        <dbReference type="ARBA" id="ARBA00023125"/>
    </source>
</evidence>
<dbReference type="PANTHER" id="PTHR43280">
    <property type="entry name" value="ARAC-FAMILY TRANSCRIPTIONAL REGULATOR"/>
    <property type="match status" value="1"/>
</dbReference>
<dbReference type="AlphaFoldDB" id="A0A9D2AU31"/>
<keyword evidence="3" id="KW-0804">Transcription</keyword>
<dbReference type="Pfam" id="PF12833">
    <property type="entry name" value="HTH_18"/>
    <property type="match status" value="1"/>
</dbReference>
<dbReference type="InterPro" id="IPR009057">
    <property type="entry name" value="Homeodomain-like_sf"/>
</dbReference>
<dbReference type="InterPro" id="IPR037923">
    <property type="entry name" value="HTH-like"/>
</dbReference>
<dbReference type="SUPFAM" id="SSF46689">
    <property type="entry name" value="Homeodomain-like"/>
    <property type="match status" value="2"/>
</dbReference>
<dbReference type="InterPro" id="IPR003313">
    <property type="entry name" value="AraC-bd"/>
</dbReference>
<keyword evidence="2" id="KW-0238">DNA-binding</keyword>
<protein>
    <submittedName>
        <fullName evidence="5">AraC family transcriptional regulator</fullName>
    </submittedName>
</protein>
<evidence type="ECO:0000313" key="6">
    <source>
        <dbReference type="Proteomes" id="UP000824243"/>
    </source>
</evidence>
<dbReference type="Pfam" id="PF02311">
    <property type="entry name" value="AraC_binding"/>
    <property type="match status" value="1"/>
</dbReference>
<dbReference type="EMBL" id="DXFA01000153">
    <property type="protein sequence ID" value="HIX49121.1"/>
    <property type="molecule type" value="Genomic_DNA"/>
</dbReference>
<dbReference type="Gene3D" id="2.60.120.280">
    <property type="entry name" value="Regulatory protein AraC"/>
    <property type="match status" value="1"/>
</dbReference>
<feature type="domain" description="HTH araC/xylS-type" evidence="4">
    <location>
        <begin position="174"/>
        <end position="272"/>
    </location>
</feature>
<evidence type="ECO:0000313" key="5">
    <source>
        <dbReference type="EMBL" id="HIX49121.1"/>
    </source>
</evidence>
<dbReference type="InterPro" id="IPR018060">
    <property type="entry name" value="HTH_AraC"/>
</dbReference>
<dbReference type="SUPFAM" id="SSF51215">
    <property type="entry name" value="Regulatory protein AraC"/>
    <property type="match status" value="1"/>
</dbReference>
<reference evidence="5" key="1">
    <citation type="journal article" date="2021" name="PeerJ">
        <title>Extensive microbial diversity within the chicken gut microbiome revealed by metagenomics and culture.</title>
        <authorList>
            <person name="Gilroy R."/>
            <person name="Ravi A."/>
            <person name="Getino M."/>
            <person name="Pursley I."/>
            <person name="Horton D.L."/>
            <person name="Alikhan N.F."/>
            <person name="Baker D."/>
            <person name="Gharbi K."/>
            <person name="Hall N."/>
            <person name="Watson M."/>
            <person name="Adriaenssens E.M."/>
            <person name="Foster-Nyarko E."/>
            <person name="Jarju S."/>
            <person name="Secka A."/>
            <person name="Antonio M."/>
            <person name="Oren A."/>
            <person name="Chaudhuri R.R."/>
            <person name="La Ragione R."/>
            <person name="Hildebrand F."/>
            <person name="Pallen M.J."/>
        </authorList>
    </citation>
    <scope>NUCLEOTIDE SEQUENCE</scope>
    <source>
        <strain evidence="5">ChiSjej5B23-15282</strain>
    </source>
</reference>